<keyword evidence="4 7" id="KW-0812">Transmembrane</keyword>
<evidence type="ECO:0000256" key="4">
    <source>
        <dbReference type="ARBA" id="ARBA00022692"/>
    </source>
</evidence>
<evidence type="ECO:0000256" key="6">
    <source>
        <dbReference type="ARBA" id="ARBA00023136"/>
    </source>
</evidence>
<dbReference type="PROSITE" id="PS50850">
    <property type="entry name" value="MFS"/>
    <property type="match status" value="1"/>
</dbReference>
<keyword evidence="2" id="KW-0813">Transport</keyword>
<feature type="domain" description="Major facilitator superfamily (MFS) profile" evidence="8">
    <location>
        <begin position="226"/>
        <end position="420"/>
    </location>
</feature>
<dbReference type="InterPro" id="IPR020846">
    <property type="entry name" value="MFS_dom"/>
</dbReference>
<dbReference type="GO" id="GO:0005886">
    <property type="term" value="C:plasma membrane"/>
    <property type="evidence" value="ECO:0007669"/>
    <property type="project" value="UniProtKB-SubCell"/>
</dbReference>
<evidence type="ECO:0000256" key="5">
    <source>
        <dbReference type="ARBA" id="ARBA00022989"/>
    </source>
</evidence>
<keyword evidence="3" id="KW-1003">Cell membrane</keyword>
<keyword evidence="5 7" id="KW-1133">Transmembrane helix</keyword>
<evidence type="ECO:0000256" key="7">
    <source>
        <dbReference type="SAM" id="Phobius"/>
    </source>
</evidence>
<evidence type="ECO:0000256" key="3">
    <source>
        <dbReference type="ARBA" id="ARBA00022475"/>
    </source>
</evidence>
<feature type="transmembrane region" description="Helical" evidence="7">
    <location>
        <begin position="267"/>
        <end position="289"/>
    </location>
</feature>
<reference evidence="9" key="1">
    <citation type="submission" date="2020-10" db="EMBL/GenBank/DDBJ databases">
        <authorList>
            <person name="Gilroy R."/>
        </authorList>
    </citation>
    <scope>NUCLEOTIDE SEQUENCE</scope>
    <source>
        <strain evidence="9">ChiSxjej2B14-6234</strain>
    </source>
</reference>
<feature type="transmembrane region" description="Helical" evidence="7">
    <location>
        <begin position="85"/>
        <end position="105"/>
    </location>
</feature>
<evidence type="ECO:0000259" key="8">
    <source>
        <dbReference type="PROSITE" id="PS50850"/>
    </source>
</evidence>
<feature type="transmembrane region" description="Helical" evidence="7">
    <location>
        <begin position="227"/>
        <end position="247"/>
    </location>
</feature>
<dbReference type="Proteomes" id="UP000886887">
    <property type="component" value="Unassembled WGS sequence"/>
</dbReference>
<feature type="transmembrane region" description="Helical" evidence="7">
    <location>
        <begin position="56"/>
        <end position="76"/>
    </location>
</feature>
<dbReference type="AlphaFoldDB" id="A0A9D1CRI3"/>
<dbReference type="InterPro" id="IPR036259">
    <property type="entry name" value="MFS_trans_sf"/>
</dbReference>
<feature type="transmembrane region" description="Helical" evidence="7">
    <location>
        <begin position="296"/>
        <end position="316"/>
    </location>
</feature>
<dbReference type="Pfam" id="PF07690">
    <property type="entry name" value="MFS_1"/>
    <property type="match status" value="1"/>
</dbReference>
<accession>A0A9D1CRI3</accession>
<dbReference type="CDD" id="cd06173">
    <property type="entry name" value="MFS_MefA_like"/>
    <property type="match status" value="1"/>
</dbReference>
<dbReference type="PANTHER" id="PTHR23513:SF11">
    <property type="entry name" value="STAPHYLOFERRIN A TRANSPORTER"/>
    <property type="match status" value="1"/>
</dbReference>
<evidence type="ECO:0000256" key="2">
    <source>
        <dbReference type="ARBA" id="ARBA00022448"/>
    </source>
</evidence>
<evidence type="ECO:0000313" key="9">
    <source>
        <dbReference type="EMBL" id="HIQ71539.1"/>
    </source>
</evidence>
<dbReference type="PANTHER" id="PTHR23513">
    <property type="entry name" value="INTEGRAL MEMBRANE EFFLUX PROTEIN-RELATED"/>
    <property type="match status" value="1"/>
</dbReference>
<dbReference type="InterPro" id="IPR011701">
    <property type="entry name" value="MFS"/>
</dbReference>
<dbReference type="SUPFAM" id="SSF103473">
    <property type="entry name" value="MFS general substrate transporter"/>
    <property type="match status" value="1"/>
</dbReference>
<feature type="transmembrane region" description="Helical" evidence="7">
    <location>
        <begin position="387"/>
        <end position="407"/>
    </location>
</feature>
<proteinExistence type="predicted"/>
<keyword evidence="6 7" id="KW-0472">Membrane</keyword>
<comment type="subcellular location">
    <subcellularLocation>
        <location evidence="1">Cell membrane</location>
        <topology evidence="1">Multi-pass membrane protein</topology>
    </subcellularLocation>
</comment>
<dbReference type="EMBL" id="DVFJ01000013">
    <property type="protein sequence ID" value="HIQ71539.1"/>
    <property type="molecule type" value="Genomic_DNA"/>
</dbReference>
<organism evidence="9 10">
    <name type="scientific">Candidatus Onthenecus intestinigallinarum</name>
    <dbReference type="NCBI Taxonomy" id="2840875"/>
    <lineage>
        <taxon>Bacteria</taxon>
        <taxon>Bacillati</taxon>
        <taxon>Bacillota</taxon>
        <taxon>Clostridia</taxon>
        <taxon>Eubacteriales</taxon>
        <taxon>Candidatus Onthenecus</taxon>
    </lineage>
</organism>
<feature type="transmembrane region" description="Helical" evidence="7">
    <location>
        <begin position="322"/>
        <end position="347"/>
    </location>
</feature>
<name>A0A9D1CRI3_9FIRM</name>
<dbReference type="GO" id="GO:0022857">
    <property type="term" value="F:transmembrane transporter activity"/>
    <property type="evidence" value="ECO:0007669"/>
    <property type="project" value="InterPro"/>
</dbReference>
<gene>
    <name evidence="9" type="ORF">IAB73_04935</name>
</gene>
<protein>
    <submittedName>
        <fullName evidence="9">MFS transporter</fullName>
    </submittedName>
</protein>
<feature type="transmembrane region" description="Helical" evidence="7">
    <location>
        <begin position="168"/>
        <end position="194"/>
    </location>
</feature>
<sequence length="420" mass="43576">MALRKTLTAFAPFVRQPGPRALLAGNAISRFGDALDTVAFGWLVYRLTGSTLMMGMLYTVNALPGLIFGLAGGLLADRRPPARTFALLCALRGALVMLIAVLALLDRCPVYMLFVFTALNSTCEALGSPAAQKLPSLLLPAPSLDGYLGLQQGLQTGAELLGYAMSGFVIALLGMGHALLVDAMTFLACAALVLRAGRYAQAAQQAARQEETPRSALLEGIRHIRRVPALVILVLYEGFVNLMLAPFNALNIVYVGTVLGRGPETVGVMGVTFMAGTLLGGLCAALLASTAPRLRLTLATLLLGTGYALLALPPLLPGWMGLPLTLTACVLAGLGLPIAITTAQAVALRTTPAHLRGRVLGLLLVVTYAATPLGSAAAGVLGSLVELPALFGACGLMVLLCALPLLLCNPLRQLDAPPAP</sequence>
<evidence type="ECO:0000313" key="10">
    <source>
        <dbReference type="Proteomes" id="UP000886887"/>
    </source>
</evidence>
<dbReference type="Gene3D" id="1.20.1250.20">
    <property type="entry name" value="MFS general substrate transporter like domains"/>
    <property type="match status" value="1"/>
</dbReference>
<feature type="transmembrane region" description="Helical" evidence="7">
    <location>
        <begin position="359"/>
        <end position="381"/>
    </location>
</feature>
<evidence type="ECO:0000256" key="1">
    <source>
        <dbReference type="ARBA" id="ARBA00004651"/>
    </source>
</evidence>
<reference evidence="9" key="2">
    <citation type="journal article" date="2021" name="PeerJ">
        <title>Extensive microbial diversity within the chicken gut microbiome revealed by metagenomics and culture.</title>
        <authorList>
            <person name="Gilroy R."/>
            <person name="Ravi A."/>
            <person name="Getino M."/>
            <person name="Pursley I."/>
            <person name="Horton D.L."/>
            <person name="Alikhan N.F."/>
            <person name="Baker D."/>
            <person name="Gharbi K."/>
            <person name="Hall N."/>
            <person name="Watson M."/>
            <person name="Adriaenssens E.M."/>
            <person name="Foster-Nyarko E."/>
            <person name="Jarju S."/>
            <person name="Secka A."/>
            <person name="Antonio M."/>
            <person name="Oren A."/>
            <person name="Chaudhuri R.R."/>
            <person name="La Ragione R."/>
            <person name="Hildebrand F."/>
            <person name="Pallen M.J."/>
        </authorList>
    </citation>
    <scope>NUCLEOTIDE SEQUENCE</scope>
    <source>
        <strain evidence="9">ChiSxjej2B14-6234</strain>
    </source>
</reference>
<comment type="caution">
    <text evidence="9">The sequence shown here is derived from an EMBL/GenBank/DDBJ whole genome shotgun (WGS) entry which is preliminary data.</text>
</comment>